<dbReference type="AlphaFoldDB" id="A0A511J765"/>
<gene>
    <name evidence="5" type="ORF">CCO02nite_04820</name>
</gene>
<dbReference type="Pfam" id="PF02595">
    <property type="entry name" value="Gly_kinase"/>
    <property type="match status" value="1"/>
</dbReference>
<comment type="similarity">
    <text evidence="1 4">Belongs to the glycerate kinase type-1 family.</text>
</comment>
<dbReference type="EMBL" id="BJWG01000001">
    <property type="protein sequence ID" value="GEL93824.1"/>
    <property type="molecule type" value="Genomic_DNA"/>
</dbReference>
<evidence type="ECO:0000256" key="3">
    <source>
        <dbReference type="ARBA" id="ARBA00022777"/>
    </source>
</evidence>
<name>A0A511J765_9CELL</name>
<dbReference type="Gene3D" id="3.40.50.10350">
    <property type="entry name" value="Glycerate kinase, domain 1"/>
    <property type="match status" value="1"/>
</dbReference>
<dbReference type="SUPFAM" id="SSF110738">
    <property type="entry name" value="Glycerate kinase I"/>
    <property type="match status" value="1"/>
</dbReference>
<dbReference type="Gene3D" id="3.90.1510.10">
    <property type="entry name" value="Glycerate kinase, domain 2"/>
    <property type="match status" value="1"/>
</dbReference>
<comment type="caution">
    <text evidence="5">The sequence shown here is derived from an EMBL/GenBank/DDBJ whole genome shotgun (WGS) entry which is preliminary data.</text>
</comment>
<dbReference type="InterPro" id="IPR018193">
    <property type="entry name" value="Glyc_kinase_flavodox-like_fold"/>
</dbReference>
<keyword evidence="6" id="KW-1185">Reference proteome</keyword>
<dbReference type="InterPro" id="IPR036129">
    <property type="entry name" value="Glycerate_kinase_sf"/>
</dbReference>
<evidence type="ECO:0008006" key="7">
    <source>
        <dbReference type="Google" id="ProtNLM"/>
    </source>
</evidence>
<accession>A0A511J765</accession>
<keyword evidence="2 4" id="KW-0808">Transferase</keyword>
<evidence type="ECO:0000256" key="4">
    <source>
        <dbReference type="PIRNR" id="PIRNR006078"/>
    </source>
</evidence>
<dbReference type="GO" id="GO:0031388">
    <property type="term" value="P:organic acid phosphorylation"/>
    <property type="evidence" value="ECO:0007669"/>
    <property type="project" value="UniProtKB-UniRule"/>
</dbReference>
<evidence type="ECO:0000313" key="5">
    <source>
        <dbReference type="EMBL" id="GEL93824.1"/>
    </source>
</evidence>
<dbReference type="Proteomes" id="UP000321720">
    <property type="component" value="Unassembled WGS sequence"/>
</dbReference>
<proteinExistence type="inferred from homology"/>
<dbReference type="GO" id="GO:0008887">
    <property type="term" value="F:glycerate kinase activity"/>
    <property type="evidence" value="ECO:0007669"/>
    <property type="project" value="UniProtKB-UniRule"/>
</dbReference>
<evidence type="ECO:0000256" key="1">
    <source>
        <dbReference type="ARBA" id="ARBA00006284"/>
    </source>
</evidence>
<evidence type="ECO:0000256" key="2">
    <source>
        <dbReference type="ARBA" id="ARBA00022679"/>
    </source>
</evidence>
<dbReference type="PANTHER" id="PTHR21599">
    <property type="entry name" value="GLYCERATE KINASE"/>
    <property type="match status" value="1"/>
</dbReference>
<dbReference type="PANTHER" id="PTHR21599:SF0">
    <property type="entry name" value="GLYCERATE KINASE"/>
    <property type="match status" value="1"/>
</dbReference>
<reference evidence="5 6" key="1">
    <citation type="submission" date="2019-07" db="EMBL/GenBank/DDBJ databases">
        <title>Whole genome shotgun sequence of Cellulomonas composti NBRC 100758.</title>
        <authorList>
            <person name="Hosoyama A."/>
            <person name="Uohara A."/>
            <person name="Ohji S."/>
            <person name="Ichikawa N."/>
        </authorList>
    </citation>
    <scope>NUCLEOTIDE SEQUENCE [LARGE SCALE GENOMIC DNA]</scope>
    <source>
        <strain evidence="5 6">NBRC 100758</strain>
    </source>
</reference>
<dbReference type="PIRSF" id="PIRSF006078">
    <property type="entry name" value="GlxK"/>
    <property type="match status" value="1"/>
</dbReference>
<organism evidence="5 6">
    <name type="scientific">Cellulomonas composti</name>
    <dbReference type="NCBI Taxonomy" id="266130"/>
    <lineage>
        <taxon>Bacteria</taxon>
        <taxon>Bacillati</taxon>
        <taxon>Actinomycetota</taxon>
        <taxon>Actinomycetes</taxon>
        <taxon>Micrococcales</taxon>
        <taxon>Cellulomonadaceae</taxon>
        <taxon>Cellulomonas</taxon>
    </lineage>
</organism>
<dbReference type="InterPro" id="IPR018197">
    <property type="entry name" value="Glycerate_kinase_RE-like"/>
</dbReference>
<keyword evidence="3 4" id="KW-0418">Kinase</keyword>
<dbReference type="NCBIfam" id="TIGR00045">
    <property type="entry name" value="glycerate kinase"/>
    <property type="match status" value="1"/>
</dbReference>
<protein>
    <recommendedName>
        <fullName evidence="7">Glycerate kinase</fullName>
    </recommendedName>
</protein>
<dbReference type="InterPro" id="IPR004381">
    <property type="entry name" value="Glycerate_kinase"/>
</dbReference>
<sequence>MTAATGTCESAHVHVLVAPDGFGSSLTPTQAAAAICAGWADGAPHDETIGRPLSDGGPGFVETLRTSLRGELVATTCTGPLGEQAPAAILLDEARGTAYVESAHAVGLALVAPAHRDPTRTSTRGLGELLVAARATGARRIVVGLGGSATNDAGAGLLVGLGLDDPAGRLTEGGGRLGTVVPDDLTGLRALRADWAGIELVVATDVDVPLLGLQGASAGFAPQKGASPQQAQDLERALAHYSRLVVDALGDAVRPDLLAGARASSGAQRLTHTPGAGAAGGLGFGLAALGARIVPGAALVADAVGLDAALADVDLVVTGEGRFDWQSLHGKVASLVAERALLHAVPTVVLAGQVEVGRRELAAAGITAAYAVAERPDEVAAALADPAGTLATRAARVARTWSPAGA</sequence>
<evidence type="ECO:0000313" key="6">
    <source>
        <dbReference type="Proteomes" id="UP000321720"/>
    </source>
</evidence>